<dbReference type="Proteomes" id="UP001374584">
    <property type="component" value="Unassembled WGS sequence"/>
</dbReference>
<evidence type="ECO:0000313" key="1">
    <source>
        <dbReference type="EMBL" id="KAK7371793.1"/>
    </source>
</evidence>
<sequence>MKRNCYLHLPLHSSSSHPSMQATSTLSFQYFPSYLNGTFNIHNKLAAILHNERHCIFDTTELQARAIIWLASREMVERSSLRSEALLVHISPHLSIKKSLQNFLQRRNKRKSSQRNNHKN</sequence>
<evidence type="ECO:0008006" key="3">
    <source>
        <dbReference type="Google" id="ProtNLM"/>
    </source>
</evidence>
<accession>A0AAN9RMQ8</accession>
<dbReference type="EMBL" id="JAYMYR010000003">
    <property type="protein sequence ID" value="KAK7371793.1"/>
    <property type="molecule type" value="Genomic_DNA"/>
</dbReference>
<name>A0AAN9RMQ8_PHACN</name>
<protein>
    <recommendedName>
        <fullName evidence="3">Protein TIFY 5A-like</fullName>
    </recommendedName>
</protein>
<organism evidence="1 2">
    <name type="scientific">Phaseolus coccineus</name>
    <name type="common">Scarlet runner bean</name>
    <name type="synonym">Phaseolus multiflorus</name>
    <dbReference type="NCBI Taxonomy" id="3886"/>
    <lineage>
        <taxon>Eukaryota</taxon>
        <taxon>Viridiplantae</taxon>
        <taxon>Streptophyta</taxon>
        <taxon>Embryophyta</taxon>
        <taxon>Tracheophyta</taxon>
        <taxon>Spermatophyta</taxon>
        <taxon>Magnoliopsida</taxon>
        <taxon>eudicotyledons</taxon>
        <taxon>Gunneridae</taxon>
        <taxon>Pentapetalae</taxon>
        <taxon>rosids</taxon>
        <taxon>fabids</taxon>
        <taxon>Fabales</taxon>
        <taxon>Fabaceae</taxon>
        <taxon>Papilionoideae</taxon>
        <taxon>50 kb inversion clade</taxon>
        <taxon>NPAAA clade</taxon>
        <taxon>indigoferoid/millettioid clade</taxon>
        <taxon>Phaseoleae</taxon>
        <taxon>Phaseolus</taxon>
    </lineage>
</organism>
<comment type="caution">
    <text evidence="1">The sequence shown here is derived from an EMBL/GenBank/DDBJ whole genome shotgun (WGS) entry which is preliminary data.</text>
</comment>
<reference evidence="1 2" key="1">
    <citation type="submission" date="2024-01" db="EMBL/GenBank/DDBJ databases">
        <title>The genomes of 5 underutilized Papilionoideae crops provide insights into root nodulation and disease resistanc.</title>
        <authorList>
            <person name="Jiang F."/>
        </authorList>
    </citation>
    <scope>NUCLEOTIDE SEQUENCE [LARGE SCALE GENOMIC DNA]</scope>
    <source>
        <strain evidence="1">JINMINGXINNONG_FW02</strain>
        <tissue evidence="1">Leaves</tissue>
    </source>
</reference>
<proteinExistence type="predicted"/>
<keyword evidence="2" id="KW-1185">Reference proteome</keyword>
<gene>
    <name evidence="1" type="ORF">VNO80_05158</name>
</gene>
<evidence type="ECO:0000313" key="2">
    <source>
        <dbReference type="Proteomes" id="UP001374584"/>
    </source>
</evidence>
<dbReference type="AlphaFoldDB" id="A0AAN9RMQ8"/>